<evidence type="ECO:0000256" key="10">
    <source>
        <dbReference type="ARBA" id="ARBA00043973"/>
    </source>
</evidence>
<dbReference type="GO" id="GO:0000166">
    <property type="term" value="F:nucleotide binding"/>
    <property type="evidence" value="ECO:0007669"/>
    <property type="project" value="UniProtKB-KW"/>
</dbReference>
<dbReference type="Pfam" id="PF01266">
    <property type="entry name" value="DAO"/>
    <property type="match status" value="1"/>
</dbReference>
<evidence type="ECO:0000256" key="11">
    <source>
        <dbReference type="ARBA" id="ARBA00044044"/>
    </source>
</evidence>
<dbReference type="EMBL" id="UINC01009918">
    <property type="protein sequence ID" value="SVA44331.1"/>
    <property type="molecule type" value="Genomic_DNA"/>
</dbReference>
<gene>
    <name evidence="18" type="ORF">METZ01_LOCUS97185</name>
</gene>
<keyword evidence="8" id="KW-0274">FAD</keyword>
<dbReference type="Gene3D" id="3.50.50.60">
    <property type="entry name" value="FAD/NAD(P)-binding domain"/>
    <property type="match status" value="1"/>
</dbReference>
<name>A0A381VW75_9ZZZZ</name>
<evidence type="ECO:0000256" key="14">
    <source>
        <dbReference type="ARBA" id="ARBA00044295"/>
    </source>
</evidence>
<dbReference type="InterPro" id="IPR006278">
    <property type="entry name" value="SoxB"/>
</dbReference>
<dbReference type="Gene3D" id="3.30.9.10">
    <property type="entry name" value="D-Amino Acid Oxidase, subunit A, domain 2"/>
    <property type="match status" value="1"/>
</dbReference>
<evidence type="ECO:0000256" key="15">
    <source>
        <dbReference type="ARBA" id="ARBA00047316"/>
    </source>
</evidence>
<dbReference type="PROSITE" id="PS50206">
    <property type="entry name" value="RHODANESE_3"/>
    <property type="match status" value="1"/>
</dbReference>
<accession>A0A381VW75</accession>
<evidence type="ECO:0000256" key="8">
    <source>
        <dbReference type="ARBA" id="ARBA00022827"/>
    </source>
</evidence>
<dbReference type="InterPro" id="IPR036188">
    <property type="entry name" value="FAD/NAD-bd_sf"/>
</dbReference>
<dbReference type="SUPFAM" id="SSF51905">
    <property type="entry name" value="FAD/NAD(P)-binding domain"/>
    <property type="match status" value="1"/>
</dbReference>
<keyword evidence="6" id="KW-0288">FMN</keyword>
<dbReference type="InterPro" id="IPR001763">
    <property type="entry name" value="Rhodanese-like_dom"/>
</dbReference>
<evidence type="ECO:0000256" key="7">
    <source>
        <dbReference type="ARBA" id="ARBA00022741"/>
    </source>
</evidence>
<evidence type="ECO:0000256" key="5">
    <source>
        <dbReference type="ARBA" id="ARBA00022630"/>
    </source>
</evidence>
<evidence type="ECO:0000256" key="9">
    <source>
        <dbReference type="ARBA" id="ARBA00023002"/>
    </source>
</evidence>
<protein>
    <recommendedName>
        <fullName evidence="12">Sarcosine oxidase subunit beta</fullName>
        <ecNumber evidence="11">1.5.3.24</ecNumber>
    </recommendedName>
    <alternativeName>
        <fullName evidence="13">Sarcosine oxidase (5,10-methylenetetrahydrofolate-forming) subunit beta</fullName>
    </alternativeName>
    <alternativeName>
        <fullName evidence="14">Tetrameric sarcosine oxidase subunit beta</fullName>
    </alternativeName>
</protein>
<dbReference type="AlphaFoldDB" id="A0A381VW75"/>
<evidence type="ECO:0000313" key="18">
    <source>
        <dbReference type="EMBL" id="SVA44331.1"/>
    </source>
</evidence>
<evidence type="ECO:0000256" key="1">
    <source>
        <dbReference type="ARBA" id="ARBA00001917"/>
    </source>
</evidence>
<reference evidence="18" key="1">
    <citation type="submission" date="2018-05" db="EMBL/GenBank/DDBJ databases">
        <authorList>
            <person name="Lanie J.A."/>
            <person name="Ng W.-L."/>
            <person name="Kazmierczak K.M."/>
            <person name="Andrzejewski T.M."/>
            <person name="Davidsen T.M."/>
            <person name="Wayne K.J."/>
            <person name="Tettelin H."/>
            <person name="Glass J.I."/>
            <person name="Rusch D."/>
            <person name="Podicherti R."/>
            <person name="Tsui H.-C.T."/>
            <person name="Winkler M.E."/>
        </authorList>
    </citation>
    <scope>NUCLEOTIDE SEQUENCE</scope>
</reference>
<comment type="catalytic activity">
    <reaction evidence="16">
        <text>sarcosine + (6S)-5,6,7,8-tetrahydrofolate + O2 = (6R)-5,10-methylene-5,6,7,8-tetrahydrofolate + glycine + H2O2</text>
        <dbReference type="Rhea" id="RHEA:70455"/>
        <dbReference type="ChEBI" id="CHEBI:15379"/>
        <dbReference type="ChEBI" id="CHEBI:15636"/>
        <dbReference type="ChEBI" id="CHEBI:16240"/>
        <dbReference type="ChEBI" id="CHEBI:57305"/>
        <dbReference type="ChEBI" id="CHEBI:57433"/>
        <dbReference type="ChEBI" id="CHEBI:57453"/>
        <dbReference type="EC" id="1.5.3.24"/>
    </reaction>
</comment>
<comment type="subcellular location">
    <subcellularLocation>
        <location evidence="3">Cytoplasm</location>
    </subcellularLocation>
</comment>
<comment type="cofactor">
    <cofactor evidence="2">
        <name>FAD</name>
        <dbReference type="ChEBI" id="CHEBI:57692"/>
    </cofactor>
</comment>
<keyword evidence="9" id="KW-0560">Oxidoreductase</keyword>
<evidence type="ECO:0000259" key="17">
    <source>
        <dbReference type="PROSITE" id="PS50206"/>
    </source>
</evidence>
<comment type="cofactor">
    <cofactor evidence="1">
        <name>FMN</name>
        <dbReference type="ChEBI" id="CHEBI:58210"/>
    </cofactor>
</comment>
<comment type="similarity">
    <text evidence="10">Belongs to the SoxB family.</text>
</comment>
<evidence type="ECO:0000256" key="16">
    <source>
        <dbReference type="ARBA" id="ARBA00048917"/>
    </source>
</evidence>
<organism evidence="18">
    <name type="scientific">marine metagenome</name>
    <dbReference type="NCBI Taxonomy" id="408172"/>
    <lineage>
        <taxon>unclassified sequences</taxon>
        <taxon>metagenomes</taxon>
        <taxon>ecological metagenomes</taxon>
    </lineage>
</organism>
<keyword evidence="4" id="KW-0963">Cytoplasm</keyword>
<proteinExistence type="inferred from homology"/>
<keyword evidence="5" id="KW-0285">Flavoprotein</keyword>
<evidence type="ECO:0000256" key="4">
    <source>
        <dbReference type="ARBA" id="ARBA00022490"/>
    </source>
</evidence>
<comment type="catalytic activity">
    <reaction evidence="15">
        <text>sarcosine + O2 + H2O = formaldehyde + glycine + H2O2</text>
        <dbReference type="Rhea" id="RHEA:13313"/>
        <dbReference type="ChEBI" id="CHEBI:15377"/>
        <dbReference type="ChEBI" id="CHEBI:15379"/>
        <dbReference type="ChEBI" id="CHEBI:16240"/>
        <dbReference type="ChEBI" id="CHEBI:16842"/>
        <dbReference type="ChEBI" id="CHEBI:57305"/>
        <dbReference type="ChEBI" id="CHEBI:57433"/>
    </reaction>
</comment>
<evidence type="ECO:0000256" key="6">
    <source>
        <dbReference type="ARBA" id="ARBA00022643"/>
    </source>
</evidence>
<dbReference type="PANTHER" id="PTHR13847:SF287">
    <property type="entry name" value="FAD-DEPENDENT OXIDOREDUCTASE DOMAIN-CONTAINING PROTEIN 1"/>
    <property type="match status" value="1"/>
</dbReference>
<keyword evidence="7" id="KW-0547">Nucleotide-binding</keyword>
<dbReference type="InterPro" id="IPR006076">
    <property type="entry name" value="FAD-dep_OxRdtase"/>
</dbReference>
<evidence type="ECO:0000256" key="12">
    <source>
        <dbReference type="ARBA" id="ARBA00044150"/>
    </source>
</evidence>
<evidence type="ECO:0000256" key="13">
    <source>
        <dbReference type="ARBA" id="ARBA00044216"/>
    </source>
</evidence>
<dbReference type="PANTHER" id="PTHR13847">
    <property type="entry name" value="SARCOSINE DEHYDROGENASE-RELATED"/>
    <property type="match status" value="1"/>
</dbReference>
<evidence type="ECO:0000256" key="3">
    <source>
        <dbReference type="ARBA" id="ARBA00004496"/>
    </source>
</evidence>
<dbReference type="NCBIfam" id="TIGR01373">
    <property type="entry name" value="soxB"/>
    <property type="match status" value="1"/>
</dbReference>
<feature type="domain" description="Rhodanese" evidence="17">
    <location>
        <begin position="34"/>
        <end position="78"/>
    </location>
</feature>
<dbReference type="GO" id="GO:0008115">
    <property type="term" value="F:sarcosine oxidase activity"/>
    <property type="evidence" value="ECO:0007669"/>
    <property type="project" value="InterPro"/>
</dbReference>
<evidence type="ECO:0000256" key="2">
    <source>
        <dbReference type="ARBA" id="ARBA00001974"/>
    </source>
</evidence>
<dbReference type="EC" id="1.5.3.24" evidence="11"/>
<sequence>MRYSITSLLQNAFQNHKKWPPAWRSPEPKSSYDVIIVGGGGHGLAAAYYLAKNHGIKNVAVLEKGWIGGGNTGRNTTNIRSDYLTPEATGFYGFSVELWETLSQELNFNQMWSQRGIVKVAHGRAEYRQLVRRANALHMANLDYEMLTPEQLKEMIPILDTSSRPRFPIIGGVIQRKAGIARHDAVAWGFARAGDSLGVDIIQNCEVLGFKINNNNIKGVDTTKGFIQSKKVAIVVAGQSTHLADMLGVRLPITTFPLQAWVSEPIKPCLPVIVASMDYQFYVNQSDKGELVIGADRDVYPSFQARGSVRHLKNGLAGMIELFPVFSRLKMLRQWAGNIDDTPDHSPLMTKLPINGVYLNGGWGTGGFKATPGSGFVFADTIANDRPHPLAEPFSLKRFENARLVGEHLAAGGYSS</sequence>
<dbReference type="GO" id="GO:0005737">
    <property type="term" value="C:cytoplasm"/>
    <property type="evidence" value="ECO:0007669"/>
    <property type="project" value="UniProtKB-SubCell"/>
</dbReference>
<dbReference type="GO" id="GO:0046653">
    <property type="term" value="P:tetrahydrofolate metabolic process"/>
    <property type="evidence" value="ECO:0007669"/>
    <property type="project" value="InterPro"/>
</dbReference>